<evidence type="ECO:0008006" key="4">
    <source>
        <dbReference type="Google" id="ProtNLM"/>
    </source>
</evidence>
<protein>
    <recommendedName>
        <fullName evidence="4">F-box domain-containing protein</fullName>
    </recommendedName>
</protein>
<evidence type="ECO:0000313" key="3">
    <source>
        <dbReference type="Proteomes" id="UP000053263"/>
    </source>
</evidence>
<keyword evidence="1" id="KW-0175">Coiled coil</keyword>
<dbReference type="SUPFAM" id="SSF52058">
    <property type="entry name" value="L domain-like"/>
    <property type="match status" value="1"/>
</dbReference>
<feature type="coiled-coil region" evidence="1">
    <location>
        <begin position="55"/>
        <end position="82"/>
    </location>
</feature>
<accession>A0A0C9SLB4</accession>
<organism evidence="2 3">
    <name type="scientific">Plicaturopsis crispa FD-325 SS-3</name>
    <dbReference type="NCBI Taxonomy" id="944288"/>
    <lineage>
        <taxon>Eukaryota</taxon>
        <taxon>Fungi</taxon>
        <taxon>Dikarya</taxon>
        <taxon>Basidiomycota</taxon>
        <taxon>Agaricomycotina</taxon>
        <taxon>Agaricomycetes</taxon>
        <taxon>Agaricomycetidae</taxon>
        <taxon>Amylocorticiales</taxon>
        <taxon>Amylocorticiaceae</taxon>
        <taxon>Plicatura</taxon>
        <taxon>Plicaturopsis crispa</taxon>
    </lineage>
</organism>
<keyword evidence="3" id="KW-1185">Reference proteome</keyword>
<dbReference type="InterPro" id="IPR032675">
    <property type="entry name" value="LRR_dom_sf"/>
</dbReference>
<dbReference type="OrthoDB" id="3139566at2759"/>
<evidence type="ECO:0000313" key="2">
    <source>
        <dbReference type="EMBL" id="KII85191.1"/>
    </source>
</evidence>
<evidence type="ECO:0000256" key="1">
    <source>
        <dbReference type="SAM" id="Coils"/>
    </source>
</evidence>
<dbReference type="EMBL" id="KN832568">
    <property type="protein sequence ID" value="KII85191.1"/>
    <property type="molecule type" value="Genomic_DNA"/>
</dbReference>
<gene>
    <name evidence="2" type="ORF">PLICRDRAFT_45346</name>
</gene>
<dbReference type="Proteomes" id="UP000053263">
    <property type="component" value="Unassembled WGS sequence"/>
</dbReference>
<dbReference type="Gene3D" id="1.20.1280.50">
    <property type="match status" value="1"/>
</dbReference>
<sequence>MHDSCRNCGTTVVPERPPLPDHRQAFHDLLLTNEVPSGVDILRIRQDSLDAAANLSIVEAEMDRFEQILAQLACEQQNLRRRLDVNASLLSPFRRFPNELLSHIFVECLPEEAADIHVAVLRLGGVCRKWWQVAVSTPHLWASAYLVSNNRDHRPQIPASEFWLQRSGNVPLTLTAKYSIRTDPHLPELAAFIMAHAARWTHLDLTVPHIPREICYGKSKLFTSLDSLSVQVFNEHVFTQTAFQHSPRLRKVSYRNLNGLLARTPILPWSRLTHLTVCYYIDCDWLKILMEVPDLVECVLNGMIKHDSTDYGPVEAPKLRSLRVSAQDGLAFFERLVLPALQDFQFSSKLLDLPPGVLLSFLLRARCHLTRLSLAYIYILEDEFIECLHHLSSLRILEITESASRRDSMAMFRDKVIAALDRNNSTQNAANDYRECLPDLRVLNLHDLWVNTHALAAMVRSRWCMPDNALPPTQSALASLERMQFDWIRLSPIPEADLEPLRSLRNDGFDIEYLDAEGKPLRREEEHWDYPQ</sequence>
<name>A0A0C9SLB4_PLICR</name>
<reference evidence="2 3" key="1">
    <citation type="submission" date="2014-06" db="EMBL/GenBank/DDBJ databases">
        <title>Evolutionary Origins and Diversification of the Mycorrhizal Mutualists.</title>
        <authorList>
            <consortium name="DOE Joint Genome Institute"/>
            <consortium name="Mycorrhizal Genomics Consortium"/>
            <person name="Kohler A."/>
            <person name="Kuo A."/>
            <person name="Nagy L.G."/>
            <person name="Floudas D."/>
            <person name="Copeland A."/>
            <person name="Barry K.W."/>
            <person name="Cichocki N."/>
            <person name="Veneault-Fourrey C."/>
            <person name="LaButti K."/>
            <person name="Lindquist E.A."/>
            <person name="Lipzen A."/>
            <person name="Lundell T."/>
            <person name="Morin E."/>
            <person name="Murat C."/>
            <person name="Riley R."/>
            <person name="Ohm R."/>
            <person name="Sun H."/>
            <person name="Tunlid A."/>
            <person name="Henrissat B."/>
            <person name="Grigoriev I.V."/>
            <person name="Hibbett D.S."/>
            <person name="Martin F."/>
        </authorList>
    </citation>
    <scope>NUCLEOTIDE SEQUENCE [LARGE SCALE GENOMIC DNA]</scope>
    <source>
        <strain evidence="2 3">FD-325 SS-3</strain>
    </source>
</reference>
<dbReference type="HOGENOM" id="CLU_018544_12_2_1"/>
<dbReference type="Gene3D" id="3.80.10.10">
    <property type="entry name" value="Ribonuclease Inhibitor"/>
    <property type="match status" value="1"/>
</dbReference>
<dbReference type="AlphaFoldDB" id="A0A0C9SLB4"/>
<proteinExistence type="predicted"/>